<feature type="binding site" evidence="14">
    <location>
        <position position="329"/>
    </location>
    <ligand>
        <name>S-adenosyl-L-methionine</name>
        <dbReference type="ChEBI" id="CHEBI:59789"/>
    </ligand>
</feature>
<keyword evidence="9 14" id="KW-0949">S-adenosyl-L-methionine</keyword>
<feature type="active site" description="Nucleophile" evidence="14">
    <location>
        <position position="382"/>
    </location>
</feature>
<dbReference type="CDD" id="cd02440">
    <property type="entry name" value="AdoMet_MTases"/>
    <property type="match status" value="1"/>
</dbReference>
<dbReference type="InterPro" id="IPR006027">
    <property type="entry name" value="NusB_RsmB_TIM44"/>
</dbReference>
<evidence type="ECO:0000313" key="16">
    <source>
        <dbReference type="EMBL" id="MCF6137055.1"/>
    </source>
</evidence>
<dbReference type="NCBIfam" id="NF011494">
    <property type="entry name" value="PRK14902.1"/>
    <property type="match status" value="1"/>
</dbReference>
<dbReference type="PRINTS" id="PR02008">
    <property type="entry name" value="RCMTFAMILY"/>
</dbReference>
<accession>A0ABS9GZD9</accession>
<dbReference type="InterPro" id="IPR004573">
    <property type="entry name" value="rRNA_ssu_MeTfrase_B"/>
</dbReference>
<keyword evidence="6" id="KW-0698">rRNA processing</keyword>
<dbReference type="PANTHER" id="PTHR22807">
    <property type="entry name" value="NOP2 YEAST -RELATED NOL1/NOP2/FMU SUN DOMAIN-CONTAINING"/>
    <property type="match status" value="1"/>
</dbReference>
<comment type="similarity">
    <text evidence="3 14">Belongs to the class I-like SAM-binding methyltransferase superfamily. RsmB/NOP family.</text>
</comment>
<dbReference type="InterPro" id="IPR023267">
    <property type="entry name" value="RCMT"/>
</dbReference>
<dbReference type="CDD" id="cd00620">
    <property type="entry name" value="Methyltransferase_Sun"/>
    <property type="match status" value="1"/>
</dbReference>
<feature type="binding site" evidence="14">
    <location>
        <begin position="259"/>
        <end position="265"/>
    </location>
    <ligand>
        <name>S-adenosyl-L-methionine</name>
        <dbReference type="ChEBI" id="CHEBI:59789"/>
    </ligand>
</feature>
<reference evidence="16 17" key="1">
    <citation type="submission" date="2022-01" db="EMBL/GenBank/DDBJ databases">
        <title>Alkalihalobacillus sp. EGI L200015, a novel bacterium isolated from a salt lake sediment.</title>
        <authorList>
            <person name="Gao L."/>
            <person name="Fang B.-Z."/>
            <person name="Li W.-J."/>
        </authorList>
    </citation>
    <scope>NUCLEOTIDE SEQUENCE [LARGE SCALE GENOMIC DNA]</scope>
    <source>
        <strain evidence="16 17">KCTC 12718</strain>
    </source>
</reference>
<evidence type="ECO:0000256" key="4">
    <source>
        <dbReference type="ARBA" id="ARBA00012140"/>
    </source>
</evidence>
<dbReference type="SUPFAM" id="SSF48013">
    <property type="entry name" value="NusB-like"/>
    <property type="match status" value="1"/>
</dbReference>
<dbReference type="GO" id="GO:0008168">
    <property type="term" value="F:methyltransferase activity"/>
    <property type="evidence" value="ECO:0007669"/>
    <property type="project" value="UniProtKB-KW"/>
</dbReference>
<sequence length="450" mass="50665">MSNVREVAMDLLLKIERSQAYSNLLLNQAIQKHNFSQKDSGLLTEIVYGTVQRKNTLDYYLNFFISKPLSKIDDWVVVLLRLSVYQMAYLDRVPDHAILNEAVTIAKKKGHKGISGFVNGVLRNVQRKGLPSLASVEGKALQLALECSHPQWLLERWINQLGVQNTTDMCTINNTPPSVTARVNSLKMTSVNEVIQQLEEEAVYAEPSSVTPVGIKMRTGNLPRTNLYKSGSLTIQDESSMLVGYAVDPQPGEKVLDACAAPGGKTTHLSERMKNEGEITAIDLHEHKVNLIEEQIERLDLANINTITMDTRKAANLFQEGSFDRVLLDAPCTGFGVIRRKPDIKWSKQPSDIERIQKVQYELLESVARVIKPGGLLVYSTCTIEAEENGNQIERFLQEHPEFEWDVSFYDRMPTSVQPYISSTKGELQVLPQYFDSDGFYIASLRKKSN</sequence>
<evidence type="ECO:0000256" key="12">
    <source>
        <dbReference type="ARBA" id="ARBA00031088"/>
    </source>
</evidence>
<evidence type="ECO:0000256" key="13">
    <source>
        <dbReference type="ARBA" id="ARBA00047283"/>
    </source>
</evidence>
<gene>
    <name evidence="16" type="primary">rsmB</name>
    <name evidence="16" type="ORF">L2716_04875</name>
</gene>
<dbReference type="Gene3D" id="3.30.70.1170">
    <property type="entry name" value="Sun protein, domain 3"/>
    <property type="match status" value="1"/>
</dbReference>
<proteinExistence type="inferred from homology"/>
<protein>
    <recommendedName>
        <fullName evidence="4">16S rRNA (cytosine(967)-C(5))-methyltransferase</fullName>
        <ecNumber evidence="4">2.1.1.176</ecNumber>
    </recommendedName>
    <alternativeName>
        <fullName evidence="11">16S rRNA m5C967 methyltransferase</fullName>
    </alternativeName>
    <alternativeName>
        <fullName evidence="12">rRNA (cytosine-C(5)-)-methyltransferase RsmB</fullName>
    </alternativeName>
</protein>
<evidence type="ECO:0000256" key="14">
    <source>
        <dbReference type="PROSITE-ProRule" id="PRU01023"/>
    </source>
</evidence>
<comment type="caution">
    <text evidence="16">The sequence shown here is derived from an EMBL/GenBank/DDBJ whole genome shotgun (WGS) entry which is preliminary data.</text>
</comment>
<evidence type="ECO:0000256" key="8">
    <source>
        <dbReference type="ARBA" id="ARBA00022679"/>
    </source>
</evidence>
<dbReference type="PROSITE" id="PS01153">
    <property type="entry name" value="NOL1_NOP2_SUN"/>
    <property type="match status" value="1"/>
</dbReference>
<evidence type="ECO:0000256" key="10">
    <source>
        <dbReference type="ARBA" id="ARBA00022884"/>
    </source>
</evidence>
<feature type="binding site" evidence="14">
    <location>
        <position position="283"/>
    </location>
    <ligand>
        <name>S-adenosyl-L-methionine</name>
        <dbReference type="ChEBI" id="CHEBI:59789"/>
    </ligand>
</feature>
<dbReference type="Proteomes" id="UP001649381">
    <property type="component" value="Unassembled WGS sequence"/>
</dbReference>
<dbReference type="InterPro" id="IPR018314">
    <property type="entry name" value="RsmB/NOL1/NOP2-like_CS"/>
</dbReference>
<evidence type="ECO:0000256" key="2">
    <source>
        <dbReference type="ARBA" id="ARBA00004496"/>
    </source>
</evidence>
<evidence type="ECO:0000256" key="7">
    <source>
        <dbReference type="ARBA" id="ARBA00022603"/>
    </source>
</evidence>
<name>A0ABS9GZD9_9BACL</name>
<dbReference type="Pfam" id="PF01029">
    <property type="entry name" value="NusB"/>
    <property type="match status" value="1"/>
</dbReference>
<dbReference type="EMBL" id="JAKIJS010000001">
    <property type="protein sequence ID" value="MCF6137055.1"/>
    <property type="molecule type" value="Genomic_DNA"/>
</dbReference>
<evidence type="ECO:0000256" key="11">
    <source>
        <dbReference type="ARBA" id="ARBA00030399"/>
    </source>
</evidence>
<dbReference type="InterPro" id="IPR029063">
    <property type="entry name" value="SAM-dependent_MTases_sf"/>
</dbReference>
<keyword evidence="10 14" id="KW-0694">RNA-binding</keyword>
<dbReference type="Gene3D" id="3.40.50.150">
    <property type="entry name" value="Vaccinia Virus protein VP39"/>
    <property type="match status" value="1"/>
</dbReference>
<evidence type="ECO:0000256" key="1">
    <source>
        <dbReference type="ARBA" id="ARBA00002724"/>
    </source>
</evidence>
<keyword evidence="8 14" id="KW-0808">Transferase</keyword>
<evidence type="ECO:0000256" key="9">
    <source>
        <dbReference type="ARBA" id="ARBA00022691"/>
    </source>
</evidence>
<feature type="domain" description="SAM-dependent MTase RsmB/NOP-type" evidence="15">
    <location>
        <begin position="169"/>
        <end position="448"/>
    </location>
</feature>
<keyword evidence="7 14" id="KW-0489">Methyltransferase</keyword>
<dbReference type="Pfam" id="PF01189">
    <property type="entry name" value="Methyltr_RsmB-F"/>
    <property type="match status" value="1"/>
</dbReference>
<dbReference type="PANTHER" id="PTHR22807:SF53">
    <property type="entry name" value="RIBOSOMAL RNA SMALL SUBUNIT METHYLTRANSFERASE B-RELATED"/>
    <property type="match status" value="1"/>
</dbReference>
<dbReference type="SUPFAM" id="SSF53335">
    <property type="entry name" value="S-adenosyl-L-methionine-dependent methyltransferases"/>
    <property type="match status" value="1"/>
</dbReference>
<keyword evidence="17" id="KW-1185">Reference proteome</keyword>
<evidence type="ECO:0000256" key="3">
    <source>
        <dbReference type="ARBA" id="ARBA00007494"/>
    </source>
</evidence>
<evidence type="ECO:0000313" key="17">
    <source>
        <dbReference type="Proteomes" id="UP001649381"/>
    </source>
</evidence>
<dbReference type="Pfam" id="PF22458">
    <property type="entry name" value="RsmF-B_ferredox"/>
    <property type="match status" value="1"/>
</dbReference>
<dbReference type="InterPro" id="IPR049560">
    <property type="entry name" value="MeTrfase_RsmB-F_NOP2_cat"/>
</dbReference>
<dbReference type="InterPro" id="IPR048019">
    <property type="entry name" value="RsmB-like_N"/>
</dbReference>
<comment type="function">
    <text evidence="1">Specifically methylates the cytosine at position 967 (m5C967) of 16S rRNA.</text>
</comment>
<comment type="catalytic activity">
    <reaction evidence="13">
        <text>cytidine(967) in 16S rRNA + S-adenosyl-L-methionine = 5-methylcytidine(967) in 16S rRNA + S-adenosyl-L-homocysteine + H(+)</text>
        <dbReference type="Rhea" id="RHEA:42748"/>
        <dbReference type="Rhea" id="RHEA-COMP:10219"/>
        <dbReference type="Rhea" id="RHEA-COMP:10220"/>
        <dbReference type="ChEBI" id="CHEBI:15378"/>
        <dbReference type="ChEBI" id="CHEBI:57856"/>
        <dbReference type="ChEBI" id="CHEBI:59789"/>
        <dbReference type="ChEBI" id="CHEBI:74483"/>
        <dbReference type="ChEBI" id="CHEBI:82748"/>
        <dbReference type="EC" id="2.1.1.176"/>
    </reaction>
</comment>
<evidence type="ECO:0000256" key="6">
    <source>
        <dbReference type="ARBA" id="ARBA00022552"/>
    </source>
</evidence>
<dbReference type="InterPro" id="IPR035926">
    <property type="entry name" value="NusB-like_sf"/>
</dbReference>
<dbReference type="Gene3D" id="1.10.940.10">
    <property type="entry name" value="NusB-like"/>
    <property type="match status" value="1"/>
</dbReference>
<keyword evidence="5" id="KW-0963">Cytoplasm</keyword>
<organism evidence="16 17">
    <name type="scientific">Pseudalkalibacillus berkeleyi</name>
    <dbReference type="NCBI Taxonomy" id="1069813"/>
    <lineage>
        <taxon>Bacteria</taxon>
        <taxon>Bacillati</taxon>
        <taxon>Bacillota</taxon>
        <taxon>Bacilli</taxon>
        <taxon>Bacillales</taxon>
        <taxon>Fictibacillaceae</taxon>
        <taxon>Pseudalkalibacillus</taxon>
    </lineage>
</organism>
<dbReference type="EC" id="2.1.1.176" evidence="4"/>
<dbReference type="NCBIfam" id="TIGR00563">
    <property type="entry name" value="rsmB"/>
    <property type="match status" value="1"/>
</dbReference>
<feature type="binding site" evidence="14">
    <location>
        <position position="310"/>
    </location>
    <ligand>
        <name>S-adenosyl-L-methionine</name>
        <dbReference type="ChEBI" id="CHEBI:59789"/>
    </ligand>
</feature>
<comment type="subcellular location">
    <subcellularLocation>
        <location evidence="2">Cytoplasm</location>
    </subcellularLocation>
</comment>
<evidence type="ECO:0000256" key="5">
    <source>
        <dbReference type="ARBA" id="ARBA00022490"/>
    </source>
</evidence>
<evidence type="ECO:0000259" key="15">
    <source>
        <dbReference type="PROSITE" id="PS51686"/>
    </source>
</evidence>
<dbReference type="RefSeq" id="WP_236332324.1">
    <property type="nucleotide sequence ID" value="NZ_JAKIJS010000001.1"/>
</dbReference>
<dbReference type="GO" id="GO:0032259">
    <property type="term" value="P:methylation"/>
    <property type="evidence" value="ECO:0007669"/>
    <property type="project" value="UniProtKB-KW"/>
</dbReference>
<dbReference type="InterPro" id="IPR054728">
    <property type="entry name" value="RsmB-like_ferredoxin"/>
</dbReference>
<dbReference type="InterPro" id="IPR001678">
    <property type="entry name" value="MeTrfase_RsmB-F_NOP2_dom"/>
</dbReference>
<dbReference type="PROSITE" id="PS51686">
    <property type="entry name" value="SAM_MT_RSMB_NOP"/>
    <property type="match status" value="1"/>
</dbReference>